<dbReference type="Proteomes" id="UP001458880">
    <property type="component" value="Unassembled WGS sequence"/>
</dbReference>
<sequence length="233" mass="26934">MNAENVDQRGIVMALTGELFILEADFEEKVKPPTSTPHDQQAFQFGMGDPQLSPILPRQSTSTVKPILPYKWGLSFTGSSSQEPVISFLEKVESLRVSRGVSKPDFFISAGDLFKAQASTWYNINRSRFSDWDDLVEKLRQDFLPYNYDDDLLEEVNHQTQGHNEKSALFLCAMEGRYRLSKKLEEQIIVNKIRRNLLPQYIAQLALHEINTIAERTQLKLYTHYTLTNYIRR</sequence>
<proteinExistence type="predicted"/>
<accession>A0AAW1JKL3</accession>
<organism evidence="1 2">
    <name type="scientific">Popillia japonica</name>
    <name type="common">Japanese beetle</name>
    <dbReference type="NCBI Taxonomy" id="7064"/>
    <lineage>
        <taxon>Eukaryota</taxon>
        <taxon>Metazoa</taxon>
        <taxon>Ecdysozoa</taxon>
        <taxon>Arthropoda</taxon>
        <taxon>Hexapoda</taxon>
        <taxon>Insecta</taxon>
        <taxon>Pterygota</taxon>
        <taxon>Neoptera</taxon>
        <taxon>Endopterygota</taxon>
        <taxon>Coleoptera</taxon>
        <taxon>Polyphaga</taxon>
        <taxon>Scarabaeiformia</taxon>
        <taxon>Scarabaeidae</taxon>
        <taxon>Rutelinae</taxon>
        <taxon>Popillia</taxon>
    </lineage>
</organism>
<evidence type="ECO:0008006" key="3">
    <source>
        <dbReference type="Google" id="ProtNLM"/>
    </source>
</evidence>
<comment type="caution">
    <text evidence="1">The sequence shown here is derived from an EMBL/GenBank/DDBJ whole genome shotgun (WGS) entry which is preliminary data.</text>
</comment>
<evidence type="ECO:0000313" key="1">
    <source>
        <dbReference type="EMBL" id="KAK9703914.1"/>
    </source>
</evidence>
<reference evidence="1 2" key="1">
    <citation type="journal article" date="2024" name="BMC Genomics">
        <title>De novo assembly and annotation of Popillia japonica's genome with initial clues to its potential as an invasive pest.</title>
        <authorList>
            <person name="Cucini C."/>
            <person name="Boschi S."/>
            <person name="Funari R."/>
            <person name="Cardaioli E."/>
            <person name="Iannotti N."/>
            <person name="Marturano G."/>
            <person name="Paoli F."/>
            <person name="Bruttini M."/>
            <person name="Carapelli A."/>
            <person name="Frati F."/>
            <person name="Nardi F."/>
        </authorList>
    </citation>
    <scope>NUCLEOTIDE SEQUENCE [LARGE SCALE GENOMIC DNA]</scope>
    <source>
        <strain evidence="1">DMR45628</strain>
    </source>
</reference>
<name>A0AAW1JKL3_POPJA</name>
<evidence type="ECO:0000313" key="2">
    <source>
        <dbReference type="Proteomes" id="UP001458880"/>
    </source>
</evidence>
<keyword evidence="2" id="KW-1185">Reference proteome</keyword>
<protein>
    <recommendedName>
        <fullName evidence="3">Retrotransposon gag domain-containing protein</fullName>
    </recommendedName>
</protein>
<dbReference type="AlphaFoldDB" id="A0AAW1JKL3"/>
<gene>
    <name evidence="1" type="ORF">QE152_g29018</name>
</gene>
<dbReference type="EMBL" id="JASPKY010000361">
    <property type="protein sequence ID" value="KAK9703914.1"/>
    <property type="molecule type" value="Genomic_DNA"/>
</dbReference>